<evidence type="ECO:0000313" key="10">
    <source>
        <dbReference type="EMBL" id="MCL6728653.1"/>
    </source>
</evidence>
<keyword evidence="6 9" id="KW-1133">Transmembrane helix</keyword>
<comment type="caution">
    <text evidence="10">The sequence shown here is derived from an EMBL/GenBank/DDBJ whole genome shotgun (WGS) entry which is preliminary data.</text>
</comment>
<evidence type="ECO:0000313" key="11">
    <source>
        <dbReference type="Proteomes" id="UP001165342"/>
    </source>
</evidence>
<evidence type="ECO:0000256" key="3">
    <source>
        <dbReference type="ARBA" id="ARBA00021069"/>
    </source>
</evidence>
<evidence type="ECO:0000256" key="4">
    <source>
        <dbReference type="ARBA" id="ARBA00022475"/>
    </source>
</evidence>
<feature type="transmembrane region" description="Helical" evidence="9">
    <location>
        <begin position="230"/>
        <end position="256"/>
    </location>
</feature>
<feature type="transmembrane region" description="Helical" evidence="9">
    <location>
        <begin position="389"/>
        <end position="408"/>
    </location>
</feature>
<evidence type="ECO:0000256" key="9">
    <source>
        <dbReference type="SAM" id="Phobius"/>
    </source>
</evidence>
<accession>A0ABT0RZ31</accession>
<name>A0ABT0RZ31_9SPHN</name>
<reference evidence="10" key="1">
    <citation type="submission" date="2022-05" db="EMBL/GenBank/DDBJ databases">
        <authorList>
            <person name="Jo J.-H."/>
            <person name="Im W.-T."/>
        </authorList>
    </citation>
    <scope>NUCLEOTIDE SEQUENCE</scope>
    <source>
        <strain evidence="10">SE220</strain>
    </source>
</reference>
<protein>
    <recommendedName>
        <fullName evidence="3">Arginine/agmatine antiporter</fullName>
    </recommendedName>
</protein>
<gene>
    <name evidence="10" type="ORF">LZ538_01100</name>
</gene>
<evidence type="ECO:0000256" key="2">
    <source>
        <dbReference type="ARBA" id="ARBA00008220"/>
    </source>
</evidence>
<dbReference type="Gene3D" id="1.20.1740.10">
    <property type="entry name" value="Amino acid/polyamine transporter I"/>
    <property type="match status" value="1"/>
</dbReference>
<dbReference type="Proteomes" id="UP001165342">
    <property type="component" value="Unassembled WGS sequence"/>
</dbReference>
<evidence type="ECO:0000256" key="6">
    <source>
        <dbReference type="ARBA" id="ARBA00022989"/>
    </source>
</evidence>
<dbReference type="PIRSF" id="PIRSF006060">
    <property type="entry name" value="AA_transporter"/>
    <property type="match status" value="1"/>
</dbReference>
<keyword evidence="11" id="KW-1185">Reference proteome</keyword>
<dbReference type="InterPro" id="IPR050367">
    <property type="entry name" value="APC_superfamily"/>
</dbReference>
<dbReference type="PANTHER" id="PTHR42770:SF18">
    <property type="entry name" value="ARGININE_AGMATINE ANTIPORTER"/>
    <property type="match status" value="1"/>
</dbReference>
<keyword evidence="7 9" id="KW-0472">Membrane</keyword>
<evidence type="ECO:0000256" key="1">
    <source>
        <dbReference type="ARBA" id="ARBA00004651"/>
    </source>
</evidence>
<comment type="function">
    <text evidence="8">Major component of the acid-resistance (AR) system allowing enteric pathogens to survive the acidic environment in the stomach. Exchanges extracellular arginine for its intracellular decarboxylation product agmatine (Agm) thereby expelling intracellular protons. Probably undergoes several conformational states in order to translocate the substrate across the membrane; keeps the substrate accessible to only 1 side of the membrane at a time by opening and closing 3 membrane-internal gates.</text>
</comment>
<feature type="transmembrane region" description="Helical" evidence="9">
    <location>
        <begin position="130"/>
        <end position="147"/>
    </location>
</feature>
<dbReference type="Pfam" id="PF13520">
    <property type="entry name" value="AA_permease_2"/>
    <property type="match status" value="1"/>
</dbReference>
<evidence type="ECO:0000256" key="7">
    <source>
        <dbReference type="ARBA" id="ARBA00023136"/>
    </source>
</evidence>
<comment type="similarity">
    <text evidence="2">Belongs to the amino acid-polyamine-organocation (APC) superfamily. Basic amino acid/polyamine antiporter (APA) (TC 2.A.3.2) family.</text>
</comment>
<organism evidence="10 11">
    <name type="scientific">Sphingomonas hankyongi</name>
    <dbReference type="NCBI Taxonomy" id="2908209"/>
    <lineage>
        <taxon>Bacteria</taxon>
        <taxon>Pseudomonadati</taxon>
        <taxon>Pseudomonadota</taxon>
        <taxon>Alphaproteobacteria</taxon>
        <taxon>Sphingomonadales</taxon>
        <taxon>Sphingomonadaceae</taxon>
        <taxon>Sphingomonas</taxon>
    </lineage>
</organism>
<dbReference type="EMBL" id="JAMGBE010000001">
    <property type="protein sequence ID" value="MCL6728653.1"/>
    <property type="molecule type" value="Genomic_DNA"/>
</dbReference>
<keyword evidence="5 9" id="KW-0812">Transmembrane</keyword>
<sequence>MTHEIQAPPRQIGFWTCLALVIGNTIGTGIFLIPAALAPYGWNALYGWAITIGGALCLAYVFAALARLMPDAGGPFDYISSAFGPMAGFFVVWSYWISQWVTNAAIGIGLVSYMSPFAPGFFARPSVGPLIAIGIIVLMTSIAIRGVRASGAIQIITTILKLLPLVAVIVALAFVLGGDNSAMATAANVAPAPIGWPAIAGAIALALWPMQGFESGTVPAGRVIDPARTIARATMIGTVIVGLVYILVTLAVFLLLPSNVAAKSSAPLADLISLVWGTGAGKLVAAFALISAIGALNGWVFLQAEVQLLLAERGVYPRIFARVNKAGMPVYAHLLGCALSVALIAMNLSSGMIQIYTFIILLATVATLVLYLAGALTMLALIRRGKAKGAAVTAAALAGAIYALWTFYGAGAEATLWGAALLATGIPVYFLMRSRAGSSPPGVAIPVAPPGSSA</sequence>
<dbReference type="PANTHER" id="PTHR42770">
    <property type="entry name" value="AMINO ACID TRANSPORTER-RELATED"/>
    <property type="match status" value="1"/>
</dbReference>
<feature type="transmembrane region" description="Helical" evidence="9">
    <location>
        <begin position="189"/>
        <end position="210"/>
    </location>
</feature>
<evidence type="ECO:0000256" key="5">
    <source>
        <dbReference type="ARBA" id="ARBA00022692"/>
    </source>
</evidence>
<dbReference type="InterPro" id="IPR002293">
    <property type="entry name" value="AA/rel_permease1"/>
</dbReference>
<feature type="transmembrane region" description="Helical" evidence="9">
    <location>
        <begin position="78"/>
        <end position="98"/>
    </location>
</feature>
<feature type="transmembrane region" description="Helical" evidence="9">
    <location>
        <begin position="153"/>
        <end position="177"/>
    </location>
</feature>
<feature type="transmembrane region" description="Helical" evidence="9">
    <location>
        <begin position="414"/>
        <end position="432"/>
    </location>
</feature>
<feature type="transmembrane region" description="Helical" evidence="9">
    <location>
        <begin position="328"/>
        <end position="349"/>
    </location>
</feature>
<dbReference type="RefSeq" id="WP_249830158.1">
    <property type="nucleotide sequence ID" value="NZ_JAMGBE010000001.1"/>
</dbReference>
<proteinExistence type="inferred from homology"/>
<keyword evidence="4" id="KW-1003">Cell membrane</keyword>
<evidence type="ECO:0000256" key="8">
    <source>
        <dbReference type="ARBA" id="ARBA00045636"/>
    </source>
</evidence>
<feature type="transmembrane region" description="Helical" evidence="9">
    <location>
        <begin position="355"/>
        <end position="382"/>
    </location>
</feature>
<comment type="subcellular location">
    <subcellularLocation>
        <location evidence="1">Cell membrane</location>
        <topology evidence="1">Multi-pass membrane protein</topology>
    </subcellularLocation>
</comment>
<feature type="transmembrane region" description="Helical" evidence="9">
    <location>
        <begin position="12"/>
        <end position="33"/>
    </location>
</feature>
<feature type="transmembrane region" description="Helical" evidence="9">
    <location>
        <begin position="45"/>
        <end position="66"/>
    </location>
</feature>